<dbReference type="PROSITE" id="PS51406">
    <property type="entry name" value="FIBRINOGEN_C_2"/>
    <property type="match status" value="1"/>
</dbReference>
<dbReference type="PANTHER" id="PTHR19143">
    <property type="entry name" value="FIBRINOGEN/TENASCIN/ANGIOPOEITIN"/>
    <property type="match status" value="1"/>
</dbReference>
<evidence type="ECO:0000256" key="2">
    <source>
        <dbReference type="SAM" id="SignalP"/>
    </source>
</evidence>
<feature type="chain" id="PRO_5027045231" evidence="2">
    <location>
        <begin position="22"/>
        <end position="413"/>
    </location>
</feature>
<dbReference type="KEGG" id="dhe:111604233"/>
<evidence type="ECO:0000256" key="1">
    <source>
        <dbReference type="SAM" id="Coils"/>
    </source>
</evidence>
<dbReference type="RefSeq" id="XP_023177978.2">
    <property type="nucleotide sequence ID" value="XM_023322210.2"/>
</dbReference>
<dbReference type="PANTHER" id="PTHR19143:SF327">
    <property type="entry name" value="FI21813P1-RELATED"/>
    <property type="match status" value="1"/>
</dbReference>
<organism evidence="4 5">
    <name type="scientific">Drosophila hydei</name>
    <name type="common">Fruit fly</name>
    <dbReference type="NCBI Taxonomy" id="7224"/>
    <lineage>
        <taxon>Eukaryota</taxon>
        <taxon>Metazoa</taxon>
        <taxon>Ecdysozoa</taxon>
        <taxon>Arthropoda</taxon>
        <taxon>Hexapoda</taxon>
        <taxon>Insecta</taxon>
        <taxon>Pterygota</taxon>
        <taxon>Neoptera</taxon>
        <taxon>Endopterygota</taxon>
        <taxon>Diptera</taxon>
        <taxon>Brachycera</taxon>
        <taxon>Muscomorpha</taxon>
        <taxon>Ephydroidea</taxon>
        <taxon>Drosophilidae</taxon>
        <taxon>Drosophila</taxon>
    </lineage>
</organism>
<evidence type="ECO:0000313" key="4">
    <source>
        <dbReference type="Proteomes" id="UP000504633"/>
    </source>
</evidence>
<evidence type="ECO:0000259" key="3">
    <source>
        <dbReference type="PROSITE" id="PS51406"/>
    </source>
</evidence>
<keyword evidence="1" id="KW-0175">Coiled coil</keyword>
<accession>A0A6J1MBM4</accession>
<dbReference type="OrthoDB" id="7841679at2759"/>
<feature type="domain" description="Fibrinogen C-terminal" evidence="3">
    <location>
        <begin position="207"/>
        <end position="409"/>
    </location>
</feature>
<dbReference type="InterPro" id="IPR050373">
    <property type="entry name" value="Fibrinogen_C-term_domain"/>
</dbReference>
<feature type="coiled-coil region" evidence="1">
    <location>
        <begin position="76"/>
        <end position="215"/>
    </location>
</feature>
<dbReference type="Gene3D" id="3.90.215.10">
    <property type="entry name" value="Gamma Fibrinogen, chain A, domain 1"/>
    <property type="match status" value="1"/>
</dbReference>
<dbReference type="InterPro" id="IPR002181">
    <property type="entry name" value="Fibrinogen_a/b/g_C_dom"/>
</dbReference>
<dbReference type="Proteomes" id="UP000504633">
    <property type="component" value="Unplaced"/>
</dbReference>
<keyword evidence="2" id="KW-0732">Signal</keyword>
<dbReference type="InterPro" id="IPR036056">
    <property type="entry name" value="Fibrinogen-like_C"/>
</dbReference>
<evidence type="ECO:0000313" key="5">
    <source>
        <dbReference type="RefSeq" id="XP_023177978.2"/>
    </source>
</evidence>
<keyword evidence="4" id="KW-1185">Reference proteome</keyword>
<name>A0A6J1MBM4_DROHY</name>
<dbReference type="Pfam" id="PF00147">
    <property type="entry name" value="Fibrinogen_C"/>
    <property type="match status" value="1"/>
</dbReference>
<dbReference type="AlphaFoldDB" id="A0A6J1MBM4"/>
<dbReference type="GO" id="GO:0005615">
    <property type="term" value="C:extracellular space"/>
    <property type="evidence" value="ECO:0007669"/>
    <property type="project" value="TreeGrafter"/>
</dbReference>
<proteinExistence type="predicted"/>
<sequence>MAKFLVLIISLTFYCPIPLESVIIWNNYQRIFPHLNETSCTKNKENMKNVVLQYLNTTNKIAQQRGSLITQSIEHVRRLKDELTKSKLINQQLIAEQQTKNIDLERSMREAFAEKDAQIRNLTTKARVTQAELEQTKTEKKNLEDNLKRLRIQTKNSDDKIILLESKLRTFEQNITEHQENLKICKQNISETVNRSALNEERVKLDTKVDKVKNNCTHPGHLNVISLPNQETFQVPCTVVGSNNQVWIIVERRLDHKISFNRRWEEYAQGFGNFSTEFFIGLQKLHLMTSSQPHELLIRLDNGQRIKSASYSHFRIGNETEGYALKSLGKYAGDAGDGLGESLNQKFSTFDVDNDLIDGVNCAKDSNGGWWETGCSKSNLNFYIRSNLVLWNNFLDSVHSVEMLIRPANSDHN</sequence>
<dbReference type="SMART" id="SM00186">
    <property type="entry name" value="FBG"/>
    <property type="match status" value="1"/>
</dbReference>
<dbReference type="InterPro" id="IPR014716">
    <property type="entry name" value="Fibrinogen_a/b/g_C_1"/>
</dbReference>
<dbReference type="SUPFAM" id="SSF56496">
    <property type="entry name" value="Fibrinogen C-terminal domain-like"/>
    <property type="match status" value="1"/>
</dbReference>
<gene>
    <name evidence="5" type="primary">LOC111604233</name>
</gene>
<feature type="signal peptide" evidence="2">
    <location>
        <begin position="1"/>
        <end position="21"/>
    </location>
</feature>
<protein>
    <submittedName>
        <fullName evidence="5">Fibrinogen-like protein 1 isoform X1</fullName>
    </submittedName>
</protein>
<reference evidence="5" key="1">
    <citation type="submission" date="2025-08" db="UniProtKB">
        <authorList>
            <consortium name="RefSeq"/>
        </authorList>
    </citation>
    <scope>IDENTIFICATION</scope>
    <source>
        <strain evidence="5">15085-1641.00</strain>
        <tissue evidence="5">Whole body</tissue>
    </source>
</reference>
<dbReference type="OMA" id="TVMTKIE"/>
<dbReference type="GeneID" id="111604233"/>